<dbReference type="InterPro" id="IPR029058">
    <property type="entry name" value="AB_hydrolase_fold"/>
</dbReference>
<dbReference type="Gene3D" id="3.40.50.1820">
    <property type="entry name" value="alpha/beta hydrolase"/>
    <property type="match status" value="1"/>
</dbReference>
<dbReference type="EMBL" id="JASNVP010000004">
    <property type="protein sequence ID" value="MDK4325954.1"/>
    <property type="molecule type" value="Genomic_DNA"/>
</dbReference>
<dbReference type="InterPro" id="IPR015946">
    <property type="entry name" value="KH_dom-like_a/b"/>
</dbReference>
<reference evidence="2" key="1">
    <citation type="submission" date="2023-05" db="EMBL/GenBank/DDBJ databases">
        <title>Metabolic capabilities are highly conserved among human nasal-associated Corynebacterium species in pangenomic analyses.</title>
        <authorList>
            <person name="Tran T.H."/>
            <person name="Roberts A.Q."/>
            <person name="Escapa I.F."/>
            <person name="Gao W."/>
            <person name="Conlan S."/>
            <person name="Kong H."/>
            <person name="Segre J.A."/>
            <person name="Kelly M.S."/>
            <person name="Lemon K.P."/>
        </authorList>
    </citation>
    <scope>NUCLEOTIDE SEQUENCE</scope>
    <source>
        <strain evidence="2">KPL2654</strain>
    </source>
</reference>
<organism evidence="2 3">
    <name type="scientific">Corynebacterium propinquum</name>
    <dbReference type="NCBI Taxonomy" id="43769"/>
    <lineage>
        <taxon>Bacteria</taxon>
        <taxon>Bacillati</taxon>
        <taxon>Actinomycetota</taxon>
        <taxon>Actinomycetes</taxon>
        <taxon>Mycobacteriales</taxon>
        <taxon>Corynebacteriaceae</taxon>
        <taxon>Corynebacterium</taxon>
    </lineage>
</organism>
<dbReference type="InterPro" id="IPR036102">
    <property type="entry name" value="OsmC/Ohrsf"/>
</dbReference>
<evidence type="ECO:0000313" key="3">
    <source>
        <dbReference type="Proteomes" id="UP001226160"/>
    </source>
</evidence>
<dbReference type="InterPro" id="IPR022742">
    <property type="entry name" value="Hydrolase_4"/>
</dbReference>
<dbReference type="SUPFAM" id="SSF53474">
    <property type="entry name" value="alpha/beta-Hydrolases"/>
    <property type="match status" value="1"/>
</dbReference>
<dbReference type="SUPFAM" id="SSF82784">
    <property type="entry name" value="OsmC-like"/>
    <property type="match status" value="1"/>
</dbReference>
<dbReference type="RefSeq" id="WP_284589608.1">
    <property type="nucleotide sequence ID" value="NZ_JASNVP010000004.1"/>
</dbReference>
<comment type="caution">
    <text evidence="2">The sequence shown here is derived from an EMBL/GenBank/DDBJ whole genome shotgun (WGS) entry which is preliminary data.</text>
</comment>
<evidence type="ECO:0000259" key="1">
    <source>
        <dbReference type="Pfam" id="PF12146"/>
    </source>
</evidence>
<sequence length="403" mass="43297">MTTSKNFTIEGHSGIQLAARLESPANPSAYALLAHCFTCSKDSPATSRIAKQLVQEDIAVLRIDFAGLGHSEGNFEDSTFSGDAQDVVAAAEWLEEHYQAPQLLIGHSLGGAAALAAAADIDSLRAVVTIAAPYDPEHVTGLFAGALDDIAADGSASVKIGGKTVCVGQGLVDDLRGFDQKERIAAIDVPLLVMHSNADELVDIHNAQGIYRAARTVKSFIMLDGVDHLLNKDKQAQHAAQMLAGWARPYLPDTPDVDSDDCADERCSYTKEGVVEARLTGDGDFATELRAGNHRWVADEPTSVPGAKDTGPNPYDMLQASLATCTAMTMGMYARRKKWDMGDTKVTVTHERDKQGVTTFTRVLHFDSALSEEQQKKLTAISEKCPVHKTLHGEIHIATETGE</sequence>
<protein>
    <submittedName>
        <fullName evidence="2">Bifunctional alpha/beta hydrolase/OsmC family protein</fullName>
    </submittedName>
</protein>
<name>A0AAP4BV90_9CORY</name>
<accession>A0AAP4BV90</accession>
<gene>
    <name evidence="2" type="ORF">QPX54_05410</name>
</gene>
<feature type="domain" description="Serine aminopeptidase S33" evidence="1">
    <location>
        <begin position="44"/>
        <end position="138"/>
    </location>
</feature>
<dbReference type="GO" id="GO:0016787">
    <property type="term" value="F:hydrolase activity"/>
    <property type="evidence" value="ECO:0007669"/>
    <property type="project" value="UniProtKB-KW"/>
</dbReference>
<proteinExistence type="predicted"/>
<dbReference type="Pfam" id="PF02566">
    <property type="entry name" value="OsmC"/>
    <property type="match status" value="1"/>
</dbReference>
<dbReference type="Proteomes" id="UP001226160">
    <property type="component" value="Unassembled WGS sequence"/>
</dbReference>
<dbReference type="Pfam" id="PF12146">
    <property type="entry name" value="Hydrolase_4"/>
    <property type="match status" value="1"/>
</dbReference>
<dbReference type="AlphaFoldDB" id="A0AAP4BV90"/>
<dbReference type="PANTHER" id="PTHR39624">
    <property type="entry name" value="PROTEIN INVOLVED IN RIMO-MEDIATED BETA-METHYLTHIOLATION OF RIBOSOMAL PROTEIN S12 YCAO"/>
    <property type="match status" value="1"/>
</dbReference>
<dbReference type="InterPro" id="IPR003718">
    <property type="entry name" value="OsmC/Ohr_fam"/>
</dbReference>
<dbReference type="Gene3D" id="3.30.300.20">
    <property type="match status" value="1"/>
</dbReference>
<dbReference type="PANTHER" id="PTHR39624:SF2">
    <property type="entry name" value="OSMC-LIKE PROTEIN"/>
    <property type="match status" value="1"/>
</dbReference>
<evidence type="ECO:0000313" key="2">
    <source>
        <dbReference type="EMBL" id="MDK4325954.1"/>
    </source>
</evidence>
<keyword evidence="2" id="KW-0378">Hydrolase</keyword>